<dbReference type="InterPro" id="IPR006764">
    <property type="entry name" value="SAM_dep_MeTrfase_SAV2177_type"/>
</dbReference>
<dbReference type="Proteomes" id="UP001250214">
    <property type="component" value="Unassembled WGS sequence"/>
</dbReference>
<evidence type="ECO:0000313" key="2">
    <source>
        <dbReference type="EMBL" id="MDS1268784.1"/>
    </source>
</evidence>
<dbReference type="RefSeq" id="WP_310910295.1">
    <property type="nucleotide sequence ID" value="NZ_JAVLVT010000001.1"/>
</dbReference>
<dbReference type="EMBL" id="JAVLVT010000001">
    <property type="protein sequence ID" value="MDS1268784.1"/>
    <property type="molecule type" value="Genomic_DNA"/>
</dbReference>
<dbReference type="Gene3D" id="3.40.50.150">
    <property type="entry name" value="Vaccinia Virus protein VP39"/>
    <property type="match status" value="1"/>
</dbReference>
<dbReference type="EC" id="2.1.1.-" evidence="2"/>
<keyword evidence="3" id="KW-1185">Reference proteome</keyword>
<protein>
    <submittedName>
        <fullName evidence="2">SAM-dependent methyltransferase</fullName>
        <ecNumber evidence="2">2.1.1.-</ecNumber>
    </submittedName>
</protein>
<keyword evidence="2" id="KW-0808">Transferase</keyword>
<dbReference type="GO" id="GO:0008168">
    <property type="term" value="F:methyltransferase activity"/>
    <property type="evidence" value="ECO:0007669"/>
    <property type="project" value="UniProtKB-KW"/>
</dbReference>
<proteinExistence type="predicted"/>
<reference evidence="3" key="1">
    <citation type="submission" date="2023-07" db="EMBL/GenBank/DDBJ databases">
        <title>Novel species in the genus Lipingzhangella isolated from Sambhar Salt Lake.</title>
        <authorList>
            <person name="Jiya N."/>
            <person name="Kajale S."/>
            <person name="Sharma A."/>
        </authorList>
    </citation>
    <scope>NUCLEOTIDE SEQUENCE [LARGE SCALE GENOMIC DNA]</scope>
    <source>
        <strain evidence="3">LS1_29</strain>
    </source>
</reference>
<evidence type="ECO:0000313" key="3">
    <source>
        <dbReference type="Proteomes" id="UP001250214"/>
    </source>
</evidence>
<dbReference type="GO" id="GO:0032259">
    <property type="term" value="P:methylation"/>
    <property type="evidence" value="ECO:0007669"/>
    <property type="project" value="UniProtKB-KW"/>
</dbReference>
<accession>A0ABU2H0F2</accession>
<dbReference type="InterPro" id="IPR029063">
    <property type="entry name" value="SAM-dependent_MTases_sf"/>
</dbReference>
<organism evidence="2 3">
    <name type="scientific">Lipingzhangella rawalii</name>
    <dbReference type="NCBI Taxonomy" id="2055835"/>
    <lineage>
        <taxon>Bacteria</taxon>
        <taxon>Bacillati</taxon>
        <taxon>Actinomycetota</taxon>
        <taxon>Actinomycetes</taxon>
        <taxon>Streptosporangiales</taxon>
        <taxon>Nocardiopsidaceae</taxon>
        <taxon>Lipingzhangella</taxon>
    </lineage>
</organism>
<comment type="caution">
    <text evidence="2">The sequence shown here is derived from an EMBL/GenBank/DDBJ whole genome shotgun (WGS) entry which is preliminary data.</text>
</comment>
<gene>
    <name evidence="2" type="ORF">RIF23_00580</name>
</gene>
<dbReference type="Pfam" id="PF04672">
    <property type="entry name" value="Methyltransf_19"/>
    <property type="match status" value="1"/>
</dbReference>
<name>A0ABU2H0F2_9ACTN</name>
<dbReference type="SUPFAM" id="SSF53335">
    <property type="entry name" value="S-adenosyl-L-methionine-dependent methyltransferases"/>
    <property type="match status" value="1"/>
</dbReference>
<keyword evidence="2" id="KW-0489">Methyltransferase</keyword>
<evidence type="ECO:0000256" key="1">
    <source>
        <dbReference type="SAM" id="MobiDB-lite"/>
    </source>
</evidence>
<dbReference type="PIRSF" id="PIRSF017393">
    <property type="entry name" value="MTase_SAV2177"/>
    <property type="match status" value="1"/>
</dbReference>
<sequence>MARTPDWMRSAGAAETPPEIRARSPHPARVWDYWLGGKDNFAADRETAELLLDVLPQWGDLARADREFLIRVVRFFMTDARLHQIVDIGAGIPTSPNVHEVAQAIRSTAQVCYVDNDPLVLAHARALLRGGTQGRVDCVQADLRSPRSLMESAGVDRTQPVGLTLLAVLEFLPDQQEARSALLRLTEAVPSGSYVAVAHPLRSPAMDEALRRWNLRSTVPARARTEAEITELLSGMDILEPGLVPLPEWRPAPDTQYRGRDLPFVGVVARTR</sequence>
<feature type="region of interest" description="Disordered" evidence="1">
    <location>
        <begin position="1"/>
        <end position="23"/>
    </location>
</feature>